<feature type="transmembrane region" description="Helical" evidence="2">
    <location>
        <begin position="138"/>
        <end position="160"/>
    </location>
</feature>
<feature type="transmembrane region" description="Helical" evidence="2">
    <location>
        <begin position="69"/>
        <end position="85"/>
    </location>
</feature>
<feature type="compositionally biased region" description="Polar residues" evidence="1">
    <location>
        <begin position="413"/>
        <end position="437"/>
    </location>
</feature>
<feature type="region of interest" description="Disordered" evidence="1">
    <location>
        <begin position="666"/>
        <end position="689"/>
    </location>
</feature>
<feature type="transmembrane region" description="Helical" evidence="2">
    <location>
        <begin position="28"/>
        <end position="49"/>
    </location>
</feature>
<evidence type="ECO:0000313" key="5">
    <source>
        <dbReference type="Proteomes" id="UP000002630"/>
    </source>
</evidence>
<keyword evidence="2" id="KW-0472">Membrane</keyword>
<feature type="transmembrane region" description="Helical" evidence="2">
    <location>
        <begin position="172"/>
        <end position="193"/>
    </location>
</feature>
<dbReference type="PROSITE" id="PS50132">
    <property type="entry name" value="RGS"/>
    <property type="match status" value="1"/>
</dbReference>
<protein>
    <recommendedName>
        <fullName evidence="3">RGS domain-containing protein</fullName>
    </recommendedName>
</protein>
<dbReference type="EMBL" id="FN649064">
    <property type="protein sequence ID" value="CBJ27735.1"/>
    <property type="molecule type" value="Genomic_DNA"/>
</dbReference>
<sequence>MLVLDAMSTSVLHRLILVLDDGSRQTSLVCITGVAGVVAYIGALFAYGVIERHEGDFLANCAVEGLFDYTGWGVWTSVALVRVYRSWKILCRHSVDMWPAWAQVALLSIPWLVPVVAYSIKPSLSEFNELGNWCDINVAIDTALYVYGGVPIIGAFFLSFQMRRVRKQMNFYRMQVLQLLFLFVTGTIIFPLLEESLHSNIRRTWIMYDNIVSSIILFWPPIIEPLYRKLSGDEDYLYSYTKGFSQLPTPAQMRSCLKDQLSLEELRCEFEKFADSKVARELPDFYKACLDREDISDFFERQAVTTAIIDRFIRVDAVQEVNISGALRNKILTTEITSYNIFDEAMSAVLKIMDTNFSFEFKKTEAFKNLEQVVKEEAEELELLRKMNQLPEAEHVEPDSKGLLKFIRRVTDSVGTGSSKDGSESRCSITRRSSPATLRSIHPETKESLEDELDDDFDDDPGNSDGGGDGHRRGAGSQRDPKPVAEEDRIFFAPGAVTGTKGMPAVGIEAEVGAGTGEAVAGSSGVAARVHEPTIAPASRAASTLDCSTPASALTSKRTRPSPSVVTGTSIPLTAVPSYSSNTIFAVGNPRAVSPQVSASASATRPLRGYARPSAALGSCSGGGGSLAGGTGAGLSISHVSLAETYRSSEDSASVSWRSDTIYTHGSSECSSSVSGRGPGGSGQGSTSGVVVQRAGYNGGGVYYRTSSNLNGTRHDCGDGSDGGFETHQVAVPVSRNGDFHEDSAPGEMALPMVEVPHPSSQFPPTSSAFLSPRQEDGVTDDVRAGADGEVGERWIMNGAVVSARRQTEARAAGLGREFFCGDEQV</sequence>
<evidence type="ECO:0000313" key="4">
    <source>
        <dbReference type="EMBL" id="CBJ27735.1"/>
    </source>
</evidence>
<gene>
    <name evidence="4" type="ORF">Esi_0083_0101</name>
</gene>
<evidence type="ECO:0000256" key="1">
    <source>
        <dbReference type="SAM" id="MobiDB-lite"/>
    </source>
</evidence>
<keyword evidence="2" id="KW-1133">Transmembrane helix</keyword>
<evidence type="ECO:0000259" key="3">
    <source>
        <dbReference type="PROSITE" id="PS50132"/>
    </source>
</evidence>
<dbReference type="Gene3D" id="1.10.167.10">
    <property type="entry name" value="Regulator of G-protein Signalling 4, domain 2"/>
    <property type="match status" value="1"/>
</dbReference>
<feature type="compositionally biased region" description="Gly residues" evidence="1">
    <location>
        <begin position="677"/>
        <end position="686"/>
    </location>
</feature>
<feature type="region of interest" description="Disordered" evidence="1">
    <location>
        <begin position="538"/>
        <end position="566"/>
    </location>
</feature>
<proteinExistence type="predicted"/>
<feature type="compositionally biased region" description="Polar residues" evidence="1">
    <location>
        <begin position="759"/>
        <end position="770"/>
    </location>
</feature>
<dbReference type="SUPFAM" id="SSF48097">
    <property type="entry name" value="Regulator of G-protein signaling, RGS"/>
    <property type="match status" value="1"/>
</dbReference>
<feature type="domain" description="RGS" evidence="3">
    <location>
        <begin position="270"/>
        <end position="371"/>
    </location>
</feature>
<feature type="compositionally biased region" description="Basic and acidic residues" evidence="1">
    <location>
        <begin position="479"/>
        <end position="488"/>
    </location>
</feature>
<dbReference type="InterPro" id="IPR044926">
    <property type="entry name" value="RGS_subdomain_2"/>
</dbReference>
<dbReference type="InterPro" id="IPR036305">
    <property type="entry name" value="RGS_sf"/>
</dbReference>
<name>D7G7J3_ECTSI</name>
<feature type="transmembrane region" description="Helical" evidence="2">
    <location>
        <begin position="97"/>
        <end position="118"/>
    </location>
</feature>
<dbReference type="eggNOG" id="ENOG502QVMV">
    <property type="taxonomic scope" value="Eukaryota"/>
</dbReference>
<organism evidence="4 5">
    <name type="scientific">Ectocarpus siliculosus</name>
    <name type="common">Brown alga</name>
    <name type="synonym">Conferva siliculosa</name>
    <dbReference type="NCBI Taxonomy" id="2880"/>
    <lineage>
        <taxon>Eukaryota</taxon>
        <taxon>Sar</taxon>
        <taxon>Stramenopiles</taxon>
        <taxon>Ochrophyta</taxon>
        <taxon>PX clade</taxon>
        <taxon>Phaeophyceae</taxon>
        <taxon>Ectocarpales</taxon>
        <taxon>Ectocarpaceae</taxon>
        <taxon>Ectocarpus</taxon>
    </lineage>
</organism>
<feature type="compositionally biased region" description="Polar residues" evidence="1">
    <location>
        <begin position="541"/>
        <end position="566"/>
    </location>
</feature>
<feature type="region of interest" description="Disordered" evidence="1">
    <location>
        <begin position="413"/>
        <end position="488"/>
    </location>
</feature>
<feature type="region of interest" description="Disordered" evidence="1">
    <location>
        <begin position="759"/>
        <end position="779"/>
    </location>
</feature>
<dbReference type="InterPro" id="IPR016137">
    <property type="entry name" value="RGS"/>
</dbReference>
<feature type="compositionally biased region" description="Acidic residues" evidence="1">
    <location>
        <begin position="449"/>
        <end position="462"/>
    </location>
</feature>
<dbReference type="EMBL" id="FN649740">
    <property type="protein sequence ID" value="CBJ27735.1"/>
    <property type="molecule type" value="Genomic_DNA"/>
</dbReference>
<dbReference type="Proteomes" id="UP000002630">
    <property type="component" value="Linkage Group LG15"/>
</dbReference>
<dbReference type="AlphaFoldDB" id="D7G7J3"/>
<reference evidence="4 5" key="1">
    <citation type="journal article" date="2010" name="Nature">
        <title>The Ectocarpus genome and the independent evolution of multicellularity in brown algae.</title>
        <authorList>
            <person name="Cock J.M."/>
            <person name="Sterck L."/>
            <person name="Rouze P."/>
            <person name="Scornet D."/>
            <person name="Allen A.E."/>
            <person name="Amoutzias G."/>
            <person name="Anthouard V."/>
            <person name="Artiguenave F."/>
            <person name="Aury J.M."/>
            <person name="Badger J.H."/>
            <person name="Beszteri B."/>
            <person name="Billiau K."/>
            <person name="Bonnet E."/>
            <person name="Bothwell J.H."/>
            <person name="Bowler C."/>
            <person name="Boyen C."/>
            <person name="Brownlee C."/>
            <person name="Carrano C.J."/>
            <person name="Charrier B."/>
            <person name="Cho G.Y."/>
            <person name="Coelho S.M."/>
            <person name="Collen J."/>
            <person name="Corre E."/>
            <person name="Da Silva C."/>
            <person name="Delage L."/>
            <person name="Delaroque N."/>
            <person name="Dittami S.M."/>
            <person name="Doulbeau S."/>
            <person name="Elias M."/>
            <person name="Farnham G."/>
            <person name="Gachon C.M."/>
            <person name="Gschloessl B."/>
            <person name="Heesch S."/>
            <person name="Jabbari K."/>
            <person name="Jubin C."/>
            <person name="Kawai H."/>
            <person name="Kimura K."/>
            <person name="Kloareg B."/>
            <person name="Kupper F.C."/>
            <person name="Lang D."/>
            <person name="Le Bail A."/>
            <person name="Leblanc C."/>
            <person name="Lerouge P."/>
            <person name="Lohr M."/>
            <person name="Lopez P.J."/>
            <person name="Martens C."/>
            <person name="Maumus F."/>
            <person name="Michel G."/>
            <person name="Miranda-Saavedra D."/>
            <person name="Morales J."/>
            <person name="Moreau H."/>
            <person name="Motomura T."/>
            <person name="Nagasato C."/>
            <person name="Napoli C.A."/>
            <person name="Nelson D.R."/>
            <person name="Nyvall-Collen P."/>
            <person name="Peters A.F."/>
            <person name="Pommier C."/>
            <person name="Potin P."/>
            <person name="Poulain J."/>
            <person name="Quesneville H."/>
            <person name="Read B."/>
            <person name="Rensing S.A."/>
            <person name="Ritter A."/>
            <person name="Rousvoal S."/>
            <person name="Samanta M."/>
            <person name="Samson G."/>
            <person name="Schroeder D.C."/>
            <person name="Segurens B."/>
            <person name="Strittmatter M."/>
            <person name="Tonon T."/>
            <person name="Tregear J.W."/>
            <person name="Valentin K."/>
            <person name="von Dassow P."/>
            <person name="Yamagishi T."/>
            <person name="Van de Peer Y."/>
            <person name="Wincker P."/>
        </authorList>
    </citation>
    <scope>NUCLEOTIDE SEQUENCE [LARGE SCALE GENOMIC DNA]</scope>
    <source>
        <strain evidence="5">Ec32 / CCAP1310/4</strain>
    </source>
</reference>
<evidence type="ECO:0000256" key="2">
    <source>
        <dbReference type="SAM" id="Phobius"/>
    </source>
</evidence>
<keyword evidence="2" id="KW-0812">Transmembrane</keyword>
<dbReference type="InParanoid" id="D7G7J3"/>
<feature type="compositionally biased region" description="Low complexity" evidence="1">
    <location>
        <begin position="667"/>
        <end position="676"/>
    </location>
</feature>
<keyword evidence="5" id="KW-1185">Reference proteome</keyword>
<accession>D7G7J3</accession>
<dbReference type="Pfam" id="PF00615">
    <property type="entry name" value="RGS"/>
    <property type="match status" value="1"/>
</dbReference>
<dbReference type="OrthoDB" id="752017at2759"/>